<dbReference type="SMART" id="SM00220">
    <property type="entry name" value="S_TKc"/>
    <property type="match status" value="1"/>
</dbReference>
<comment type="caution">
    <text evidence="8">The sequence shown here is derived from an EMBL/GenBank/DDBJ whole genome shotgun (WGS) entry which is preliminary data.</text>
</comment>
<dbReference type="PANTHER" id="PTHR24348:SF22">
    <property type="entry name" value="NON-SPECIFIC SERINE_THREONINE PROTEIN KINASE"/>
    <property type="match status" value="1"/>
</dbReference>
<dbReference type="GO" id="GO:0005776">
    <property type="term" value="C:autophagosome"/>
    <property type="evidence" value="ECO:0007669"/>
    <property type="project" value="TreeGrafter"/>
</dbReference>
<dbReference type="GO" id="GO:0005829">
    <property type="term" value="C:cytosol"/>
    <property type="evidence" value="ECO:0007669"/>
    <property type="project" value="TreeGrafter"/>
</dbReference>
<feature type="binding site" evidence="5">
    <location>
        <position position="41"/>
    </location>
    <ligand>
        <name>ATP</name>
        <dbReference type="ChEBI" id="CHEBI:30616"/>
    </ligand>
</feature>
<dbReference type="GO" id="GO:0016020">
    <property type="term" value="C:membrane"/>
    <property type="evidence" value="ECO:0007669"/>
    <property type="project" value="TreeGrafter"/>
</dbReference>
<sequence length="562" mass="66393">MSKKTVGTKYEYELSNRLGQGAFAEVYKGKNKVTGEVVAIKVIKRSLLAKYGDDILRQIHQEVSILQQLMLSMRKTLCPFINKIYECLETSNNIYIVLEFCNQGTLLDKIKKSRKLPEDEAIFVFFQLIQALDFLCDNNIAHRDIKPENVFIKDGVYKLGDFGFAGQKSLYNTHLGTYPYMAPEFFNSSQYDGNQVDIWAIGLLFHEILFGEIYFIGNSQYEVSQKILNKEYKLGTQHQCCKEIRDLLPRMIEKDKTKRITAKQILELPLFKKFKYDSRYLEIEKKEREFWQQFLKNENNQTEEDIKKAQKEEEEKQRQEEEKKQRLAQEKLQKEAEQKREKIRQEISKIINIVNEMRNGITIIIKLCEFLQTNFSHICRYDIFYILKQGYQQQHLLKEKLDAAQILTKEDHQDFEQIGQEAWDYFYQNQEVQSLLADIEHDRDQLRKDYVNQLNYLNNLTSSQYNGYLQEFQSVSDLDIANGIPEQLFLEQMASTATFLNSELSIQHEQKFQQLLRKAIIWILAVAQFEDLISGRKVNISKFLRCIDSDQVDEMKKCLYSQ</sequence>
<proteinExistence type="predicted"/>
<dbReference type="InterPro" id="IPR000719">
    <property type="entry name" value="Prot_kinase_dom"/>
</dbReference>
<dbReference type="Proteomes" id="UP000692954">
    <property type="component" value="Unassembled WGS sequence"/>
</dbReference>
<evidence type="ECO:0000256" key="5">
    <source>
        <dbReference type="PROSITE-ProRule" id="PRU10141"/>
    </source>
</evidence>
<dbReference type="OrthoDB" id="5337378at2759"/>
<organism evidence="8 9">
    <name type="scientific">Paramecium sonneborni</name>
    <dbReference type="NCBI Taxonomy" id="65129"/>
    <lineage>
        <taxon>Eukaryota</taxon>
        <taxon>Sar</taxon>
        <taxon>Alveolata</taxon>
        <taxon>Ciliophora</taxon>
        <taxon>Intramacronucleata</taxon>
        <taxon>Oligohymenophorea</taxon>
        <taxon>Peniculida</taxon>
        <taxon>Parameciidae</taxon>
        <taxon>Paramecium</taxon>
    </lineage>
</organism>
<evidence type="ECO:0000259" key="7">
    <source>
        <dbReference type="PROSITE" id="PS50011"/>
    </source>
</evidence>
<dbReference type="InterPro" id="IPR045269">
    <property type="entry name" value="Atg1-like"/>
</dbReference>
<keyword evidence="1" id="KW-0808">Transferase</keyword>
<feature type="region of interest" description="Disordered" evidence="6">
    <location>
        <begin position="302"/>
        <end position="325"/>
    </location>
</feature>
<dbReference type="InterPro" id="IPR017441">
    <property type="entry name" value="Protein_kinase_ATP_BS"/>
</dbReference>
<feature type="domain" description="Protein kinase" evidence="7">
    <location>
        <begin position="12"/>
        <end position="271"/>
    </location>
</feature>
<keyword evidence="4 5" id="KW-0067">ATP-binding</keyword>
<feature type="compositionally biased region" description="Basic and acidic residues" evidence="6">
    <location>
        <begin position="304"/>
        <end position="325"/>
    </location>
</feature>
<dbReference type="EMBL" id="CAJJDN010000008">
    <property type="protein sequence ID" value="CAD8054838.1"/>
    <property type="molecule type" value="Genomic_DNA"/>
</dbReference>
<evidence type="ECO:0000313" key="9">
    <source>
        <dbReference type="Proteomes" id="UP000692954"/>
    </source>
</evidence>
<dbReference type="PANTHER" id="PTHR24348">
    <property type="entry name" value="SERINE/THREONINE-PROTEIN KINASE UNC-51-RELATED"/>
    <property type="match status" value="1"/>
</dbReference>
<dbReference type="InterPro" id="IPR008271">
    <property type="entry name" value="Ser/Thr_kinase_AS"/>
</dbReference>
<keyword evidence="9" id="KW-1185">Reference proteome</keyword>
<dbReference type="PROSITE" id="PS50011">
    <property type="entry name" value="PROTEIN_KINASE_DOM"/>
    <property type="match status" value="1"/>
</dbReference>
<gene>
    <name evidence="8" type="ORF">PSON_ATCC_30995.1.T0080497</name>
</gene>
<evidence type="ECO:0000256" key="2">
    <source>
        <dbReference type="ARBA" id="ARBA00022741"/>
    </source>
</evidence>
<protein>
    <recommendedName>
        <fullName evidence="7">Protein kinase domain-containing protein</fullName>
    </recommendedName>
</protein>
<evidence type="ECO:0000256" key="6">
    <source>
        <dbReference type="SAM" id="MobiDB-lite"/>
    </source>
</evidence>
<name>A0A8S1KI87_9CILI</name>
<reference evidence="8" key="1">
    <citation type="submission" date="2021-01" db="EMBL/GenBank/DDBJ databases">
        <authorList>
            <consortium name="Genoscope - CEA"/>
            <person name="William W."/>
        </authorList>
    </citation>
    <scope>NUCLEOTIDE SEQUENCE</scope>
</reference>
<dbReference type="PROSITE" id="PS00108">
    <property type="entry name" value="PROTEIN_KINASE_ST"/>
    <property type="match status" value="1"/>
</dbReference>
<dbReference type="GO" id="GO:0000045">
    <property type="term" value="P:autophagosome assembly"/>
    <property type="evidence" value="ECO:0007669"/>
    <property type="project" value="TreeGrafter"/>
</dbReference>
<evidence type="ECO:0000256" key="1">
    <source>
        <dbReference type="ARBA" id="ARBA00022679"/>
    </source>
</evidence>
<dbReference type="FunFam" id="1.10.510.10:FF:001344">
    <property type="entry name" value="Uncharacterized protein"/>
    <property type="match status" value="1"/>
</dbReference>
<dbReference type="Pfam" id="PF00069">
    <property type="entry name" value="Pkinase"/>
    <property type="match status" value="1"/>
</dbReference>
<keyword evidence="2 5" id="KW-0547">Nucleotide-binding</keyword>
<dbReference type="PROSITE" id="PS00107">
    <property type="entry name" value="PROTEIN_KINASE_ATP"/>
    <property type="match status" value="1"/>
</dbReference>
<keyword evidence="3" id="KW-0418">Kinase</keyword>
<dbReference type="GO" id="GO:0000407">
    <property type="term" value="C:phagophore assembly site"/>
    <property type="evidence" value="ECO:0007669"/>
    <property type="project" value="TreeGrafter"/>
</dbReference>
<evidence type="ECO:0000256" key="4">
    <source>
        <dbReference type="ARBA" id="ARBA00022840"/>
    </source>
</evidence>
<dbReference type="AlphaFoldDB" id="A0A8S1KI87"/>
<evidence type="ECO:0000313" key="8">
    <source>
        <dbReference type="EMBL" id="CAD8054838.1"/>
    </source>
</evidence>
<dbReference type="GO" id="GO:0010506">
    <property type="term" value="P:regulation of autophagy"/>
    <property type="evidence" value="ECO:0007669"/>
    <property type="project" value="InterPro"/>
</dbReference>
<dbReference type="GO" id="GO:0005524">
    <property type="term" value="F:ATP binding"/>
    <property type="evidence" value="ECO:0007669"/>
    <property type="project" value="UniProtKB-UniRule"/>
</dbReference>
<dbReference type="GO" id="GO:0004674">
    <property type="term" value="F:protein serine/threonine kinase activity"/>
    <property type="evidence" value="ECO:0007669"/>
    <property type="project" value="InterPro"/>
</dbReference>
<evidence type="ECO:0000256" key="3">
    <source>
        <dbReference type="ARBA" id="ARBA00022777"/>
    </source>
</evidence>
<accession>A0A8S1KI87</accession>